<evidence type="ECO:0000259" key="2">
    <source>
        <dbReference type="Pfam" id="PF20231"/>
    </source>
</evidence>
<proteinExistence type="predicted"/>
<keyword evidence="4" id="KW-1185">Reference proteome</keyword>
<name>A0A8H6HA54_9AGAR</name>
<organism evidence="3 4">
    <name type="scientific">Ephemerocybe angulata</name>
    <dbReference type="NCBI Taxonomy" id="980116"/>
    <lineage>
        <taxon>Eukaryota</taxon>
        <taxon>Fungi</taxon>
        <taxon>Dikarya</taxon>
        <taxon>Basidiomycota</taxon>
        <taxon>Agaricomycotina</taxon>
        <taxon>Agaricomycetes</taxon>
        <taxon>Agaricomycetidae</taxon>
        <taxon>Agaricales</taxon>
        <taxon>Agaricineae</taxon>
        <taxon>Psathyrellaceae</taxon>
        <taxon>Ephemerocybe</taxon>
    </lineage>
</organism>
<protein>
    <recommendedName>
        <fullName evidence="2">DUF6589 domain-containing protein</fullName>
    </recommendedName>
</protein>
<dbReference type="OrthoDB" id="3023484at2759"/>
<dbReference type="AlphaFoldDB" id="A0A8H6HA54"/>
<reference evidence="3 4" key="1">
    <citation type="submission" date="2020-07" db="EMBL/GenBank/DDBJ databases">
        <title>Comparative genomics of pyrophilous fungi reveals a link between fire events and developmental genes.</title>
        <authorList>
            <consortium name="DOE Joint Genome Institute"/>
            <person name="Steindorff A.S."/>
            <person name="Carver A."/>
            <person name="Calhoun S."/>
            <person name="Stillman K."/>
            <person name="Liu H."/>
            <person name="Lipzen A."/>
            <person name="Pangilinan J."/>
            <person name="Labutti K."/>
            <person name="Bruns T.D."/>
            <person name="Grigoriev I.V."/>
        </authorList>
    </citation>
    <scope>NUCLEOTIDE SEQUENCE [LARGE SCALE GENOMIC DNA]</scope>
    <source>
        <strain evidence="3 4">CBS 144469</strain>
    </source>
</reference>
<dbReference type="InterPro" id="IPR046496">
    <property type="entry name" value="DUF6589"/>
</dbReference>
<dbReference type="Pfam" id="PF20231">
    <property type="entry name" value="DUF6589"/>
    <property type="match status" value="1"/>
</dbReference>
<evidence type="ECO:0000256" key="1">
    <source>
        <dbReference type="SAM" id="MobiDB-lite"/>
    </source>
</evidence>
<gene>
    <name evidence="3" type="ORF">DFP72DRAFT_1101243</name>
</gene>
<accession>A0A8H6HA54</accession>
<feature type="domain" description="DUF6589" evidence="2">
    <location>
        <begin position="1"/>
        <end position="70"/>
    </location>
</feature>
<evidence type="ECO:0000313" key="3">
    <source>
        <dbReference type="EMBL" id="KAF6743280.1"/>
    </source>
</evidence>
<evidence type="ECO:0000313" key="4">
    <source>
        <dbReference type="Proteomes" id="UP000521943"/>
    </source>
</evidence>
<feature type="region of interest" description="Disordered" evidence="1">
    <location>
        <begin position="174"/>
        <end position="193"/>
    </location>
</feature>
<sequence>MFFNPRGRIEDFKPTDIRVEHLNDRIKERAHGANATPAVLEKIVPAMGHVQNLTDKIFEEMGIEELNQRHTHVGQEKDIIILVNHLRSFHPFDFTKDQPSPQAVVNLYHYGLQRLAGSDGGHRRHLARHKLRLRERHSSSDTNIPDDPQDQILAREWEHDLGVAADAAAVDFTLGSGTGQLGDADGIPAEEDE</sequence>
<comment type="caution">
    <text evidence="3">The sequence shown here is derived from an EMBL/GenBank/DDBJ whole genome shotgun (WGS) entry which is preliminary data.</text>
</comment>
<dbReference type="EMBL" id="JACGCI010000150">
    <property type="protein sequence ID" value="KAF6743280.1"/>
    <property type="molecule type" value="Genomic_DNA"/>
</dbReference>
<dbReference type="Proteomes" id="UP000521943">
    <property type="component" value="Unassembled WGS sequence"/>
</dbReference>